<name>A0A3G4ZSY3_9VIRU</name>
<organism evidence="1">
    <name type="scientific">Edafosvirus sp</name>
    <dbReference type="NCBI Taxonomy" id="2487765"/>
    <lineage>
        <taxon>Viruses</taxon>
        <taxon>Varidnaviria</taxon>
        <taxon>Bamfordvirae</taxon>
        <taxon>Nucleocytoviricota</taxon>
        <taxon>Megaviricetes</taxon>
        <taxon>Imitervirales</taxon>
        <taxon>Mimiviridae</taxon>
        <taxon>Klosneuvirinae</taxon>
    </lineage>
</organism>
<evidence type="ECO:0000313" key="1">
    <source>
        <dbReference type="EMBL" id="AYV78006.1"/>
    </source>
</evidence>
<proteinExistence type="predicted"/>
<reference evidence="1" key="1">
    <citation type="submission" date="2018-10" db="EMBL/GenBank/DDBJ databases">
        <title>Hidden diversity of soil giant viruses.</title>
        <authorList>
            <person name="Schulz F."/>
            <person name="Alteio L."/>
            <person name="Goudeau D."/>
            <person name="Ryan E.M."/>
            <person name="Malmstrom R.R."/>
            <person name="Blanchard J."/>
            <person name="Woyke T."/>
        </authorList>
    </citation>
    <scope>NUCLEOTIDE SEQUENCE</scope>
    <source>
        <strain evidence="1">EDV1</strain>
    </source>
</reference>
<protein>
    <submittedName>
        <fullName evidence="1">Uncharacterized protein</fullName>
    </submittedName>
</protein>
<accession>A0A3G4ZSY3</accession>
<sequence length="265" mass="30273">MASANTKPDIFLGYHFNGCFGCFFCGRRKYVGQDVHVFPSVIKGGSPIGQCKIQSKTMCDDCLDNPGYKKYLAGFELKHCYPETHFKCICGHECCPDEKSYSSCDRCNEQYSHGSGTSTKITTECFECVYHVKFQEIKTKQEIDFLKSNGLYRGVPEMKVDLDKPIKIIMNLCCKCKLEVDASDIKEPVKVSLNKCDMPTYSHETILENPVVGETLKFSQIKHELPPNICSNFVCKSHKRCFECQKIYDKTNYNLCIRNSPIVRY</sequence>
<gene>
    <name evidence="1" type="ORF">Edafosvirus3_84</name>
</gene>
<dbReference type="EMBL" id="MK072068">
    <property type="protein sequence ID" value="AYV78006.1"/>
    <property type="molecule type" value="Genomic_DNA"/>
</dbReference>